<evidence type="ECO:0000256" key="1">
    <source>
        <dbReference type="ARBA" id="ARBA00001933"/>
    </source>
</evidence>
<dbReference type="InterPro" id="IPR015424">
    <property type="entry name" value="PyrdxlP-dep_Trfase"/>
</dbReference>
<evidence type="ECO:0000256" key="3">
    <source>
        <dbReference type="ARBA" id="ARBA00022679"/>
    </source>
</evidence>
<sequence length="355" mass="39294">MDQPKANLVPGPTVVPQYLQERYSNTFYGSGDLQKECLDSYNDCCTQLEGLIGFQAAKAQGGEIVIMSGEGMVGLWGGLKSVIPWPFQYSKETTADGGVVTKLVEVEGGERKFRVLTVGNGVYGCGMLDMVVGLRYPNLEVRAVDSAWDRPVDVEKAVEVIADWKPDLVTSLLGSQKAFSLEPSLGIVTVSAKAWKQIEKVNYGGYDALLPFKSFQKSGVFPYTPLWSALDAMQFQLKTVYGAHNELAPQVYKRHEEVAQYCRERVKKMGLKLWWDSDDGKYADLNSASVTAIRVPENTTWEELDQKLRKEGVVFGGSYGQTANALFRIGHMGTQADLKTVTYALDVLEKIISQK</sequence>
<dbReference type="EMBL" id="JAAAIM010000721">
    <property type="protein sequence ID" value="KAG0284879.1"/>
    <property type="molecule type" value="Genomic_DNA"/>
</dbReference>
<dbReference type="Gene3D" id="3.40.640.10">
    <property type="entry name" value="Type I PLP-dependent aspartate aminotransferase-like (Major domain)"/>
    <property type="match status" value="1"/>
</dbReference>
<proteinExistence type="predicted"/>
<comment type="cofactor">
    <cofactor evidence="1">
        <name>pyridoxal 5'-phosphate</name>
        <dbReference type="ChEBI" id="CHEBI:597326"/>
    </cofactor>
</comment>
<dbReference type="PANTHER" id="PTHR21152:SF24">
    <property type="entry name" value="ALANINE--GLYOXYLATE AMINOTRANSFERASE 1"/>
    <property type="match status" value="1"/>
</dbReference>
<dbReference type="PANTHER" id="PTHR21152">
    <property type="entry name" value="AMINOTRANSFERASE CLASS V"/>
    <property type="match status" value="1"/>
</dbReference>
<dbReference type="SUPFAM" id="SSF53383">
    <property type="entry name" value="PLP-dependent transferases"/>
    <property type="match status" value="1"/>
</dbReference>
<organism evidence="5 6">
    <name type="scientific">Linnemannia gamsii</name>
    <dbReference type="NCBI Taxonomy" id="64522"/>
    <lineage>
        <taxon>Eukaryota</taxon>
        <taxon>Fungi</taxon>
        <taxon>Fungi incertae sedis</taxon>
        <taxon>Mucoromycota</taxon>
        <taxon>Mortierellomycotina</taxon>
        <taxon>Mortierellomycetes</taxon>
        <taxon>Mortierellales</taxon>
        <taxon>Mortierellaceae</taxon>
        <taxon>Linnemannia</taxon>
    </lineage>
</organism>
<evidence type="ECO:0000313" key="5">
    <source>
        <dbReference type="EMBL" id="KAG0284879.1"/>
    </source>
</evidence>
<keyword evidence="2" id="KW-0032">Aminotransferase</keyword>
<dbReference type="InterPro" id="IPR015422">
    <property type="entry name" value="PyrdxlP-dep_Trfase_small"/>
</dbReference>
<reference evidence="5 6" key="1">
    <citation type="journal article" date="2020" name="Fungal Divers.">
        <title>Resolving the Mortierellaceae phylogeny through synthesis of multi-gene phylogenetics and phylogenomics.</title>
        <authorList>
            <person name="Vandepol N."/>
            <person name="Liber J."/>
            <person name="Desiro A."/>
            <person name="Na H."/>
            <person name="Kennedy M."/>
            <person name="Barry K."/>
            <person name="Grigoriev I.V."/>
            <person name="Miller A.N."/>
            <person name="O'Donnell K."/>
            <person name="Stajich J.E."/>
            <person name="Bonito G."/>
        </authorList>
    </citation>
    <scope>NUCLEOTIDE SEQUENCE [LARGE SCALE GENOMIC DNA]</scope>
    <source>
        <strain evidence="5 6">AD045</strain>
    </source>
</reference>
<evidence type="ECO:0000256" key="4">
    <source>
        <dbReference type="ARBA" id="ARBA00022898"/>
    </source>
</evidence>
<keyword evidence="3" id="KW-0808">Transferase</keyword>
<keyword evidence="4" id="KW-0663">Pyridoxal phosphate</keyword>
<protein>
    <recommendedName>
        <fullName evidence="7">Alanine--glyoxylate transaminase</fullName>
    </recommendedName>
</protein>
<evidence type="ECO:0000256" key="2">
    <source>
        <dbReference type="ARBA" id="ARBA00022576"/>
    </source>
</evidence>
<dbReference type="Proteomes" id="UP001194696">
    <property type="component" value="Unassembled WGS sequence"/>
</dbReference>
<keyword evidence="6" id="KW-1185">Reference proteome</keyword>
<evidence type="ECO:0000313" key="6">
    <source>
        <dbReference type="Proteomes" id="UP001194696"/>
    </source>
</evidence>
<evidence type="ECO:0008006" key="7">
    <source>
        <dbReference type="Google" id="ProtNLM"/>
    </source>
</evidence>
<comment type="caution">
    <text evidence="5">The sequence shown here is derived from an EMBL/GenBank/DDBJ whole genome shotgun (WGS) entry which is preliminary data.</text>
</comment>
<dbReference type="Gene3D" id="3.90.1150.10">
    <property type="entry name" value="Aspartate Aminotransferase, domain 1"/>
    <property type="match status" value="1"/>
</dbReference>
<dbReference type="InterPro" id="IPR015421">
    <property type="entry name" value="PyrdxlP-dep_Trfase_major"/>
</dbReference>
<accession>A0ABQ7JU85</accession>
<gene>
    <name evidence="5" type="ORF">BGZ96_010799</name>
</gene>
<name>A0ABQ7JU85_9FUNG</name>